<dbReference type="Proteomes" id="UP001168505">
    <property type="component" value="Unassembled WGS sequence"/>
</dbReference>
<gene>
    <name evidence="3" type="ORF">QVN40_07195</name>
</gene>
<evidence type="ECO:0000313" key="4">
    <source>
        <dbReference type="Proteomes" id="UP001168505"/>
    </source>
</evidence>
<dbReference type="EMBL" id="JAUEIR010000006">
    <property type="protein sequence ID" value="MDN0069488.1"/>
    <property type="molecule type" value="Genomic_DNA"/>
</dbReference>
<protein>
    <recommendedName>
        <fullName evidence="5">Septum formation initiator family protein</fullName>
    </recommendedName>
</protein>
<dbReference type="RefSeq" id="WP_289827209.1">
    <property type="nucleotide sequence ID" value="NZ_JAUEIR010000006.1"/>
</dbReference>
<feature type="transmembrane region" description="Helical" evidence="2">
    <location>
        <begin position="130"/>
        <end position="147"/>
    </location>
</feature>
<evidence type="ECO:0008006" key="5">
    <source>
        <dbReference type="Google" id="ProtNLM"/>
    </source>
</evidence>
<keyword evidence="2" id="KW-0812">Transmembrane</keyword>
<reference evidence="3" key="2">
    <citation type="submission" date="2023-08" db="EMBL/GenBank/DDBJ databases">
        <title>Identification and characterization of horizontal gene transfer across gut microbiota members of farm animals based on homology search.</title>
        <authorList>
            <person name="Schwarzerova J."/>
            <person name="Nykrynova M."/>
            <person name="Jureckova K."/>
            <person name="Cejkova D."/>
            <person name="Rychlik I."/>
        </authorList>
    </citation>
    <scope>NUCLEOTIDE SEQUENCE</scope>
    <source>
        <strain evidence="3">15_COKtk</strain>
    </source>
</reference>
<accession>A0AAW7JUL0</accession>
<feature type="region of interest" description="Disordered" evidence="1">
    <location>
        <begin position="205"/>
        <end position="263"/>
    </location>
</feature>
<dbReference type="AlphaFoldDB" id="A0AAW7JUL0"/>
<evidence type="ECO:0000256" key="2">
    <source>
        <dbReference type="SAM" id="Phobius"/>
    </source>
</evidence>
<proteinExistence type="predicted"/>
<feature type="compositionally biased region" description="Basic and acidic residues" evidence="1">
    <location>
        <begin position="84"/>
        <end position="96"/>
    </location>
</feature>
<feature type="compositionally biased region" description="Acidic residues" evidence="1">
    <location>
        <begin position="214"/>
        <end position="225"/>
    </location>
</feature>
<comment type="caution">
    <text evidence="3">The sequence shown here is derived from an EMBL/GenBank/DDBJ whole genome shotgun (WGS) entry which is preliminary data.</text>
</comment>
<feature type="compositionally biased region" description="Polar residues" evidence="1">
    <location>
        <begin position="244"/>
        <end position="254"/>
    </location>
</feature>
<evidence type="ECO:0000313" key="3">
    <source>
        <dbReference type="EMBL" id="MDN0069488.1"/>
    </source>
</evidence>
<name>A0AAW7JUL0_9ACTN</name>
<feature type="compositionally biased region" description="Polar residues" evidence="1">
    <location>
        <begin position="1"/>
        <end position="17"/>
    </location>
</feature>
<keyword evidence="2" id="KW-0472">Membrane</keyword>
<sequence>MNDYRNNPVSLASTRQRAVSPDRAVFADPSPRGRVALAGSSSGPRMSQGAEEGARRVYAHRMQQADRPRSGSSGRGVPGGQGADGRRSRSAGERGESGSSKRSTNFMKYAADSRAVQAVHTVTSGSLKPVFIAVVAVAVAVGLYFPIRDYYTAWRTGEILSQQVALRDSYNEGLQENVDRYLSQEGIEEAARSELGMVLPGETRIELTGTDGSTDQDGDSSDADADAATGDGADQDSSDGESTGDASQDVPSTSAEAEKAEAAVAEQAPWYIEMLDTIFFYEGVEGQTVTSAGGE</sequence>
<feature type="region of interest" description="Disordered" evidence="1">
    <location>
        <begin position="1"/>
        <end position="104"/>
    </location>
</feature>
<reference evidence="3" key="1">
    <citation type="submission" date="2023-06" db="EMBL/GenBank/DDBJ databases">
        <authorList>
            <person name="Zeman M."/>
            <person name="Kubasova T."/>
            <person name="Jahodarova E."/>
            <person name="Nykrynova M."/>
            <person name="Rychlik I."/>
        </authorList>
    </citation>
    <scope>NUCLEOTIDE SEQUENCE</scope>
    <source>
        <strain evidence="3">15_COKtk</strain>
    </source>
</reference>
<keyword evidence="2" id="KW-1133">Transmembrane helix</keyword>
<evidence type="ECO:0000256" key="1">
    <source>
        <dbReference type="SAM" id="MobiDB-lite"/>
    </source>
</evidence>
<organism evidence="3 4">
    <name type="scientific">Collinsella ihumii</name>
    <dbReference type="NCBI Taxonomy" id="1720204"/>
    <lineage>
        <taxon>Bacteria</taxon>
        <taxon>Bacillati</taxon>
        <taxon>Actinomycetota</taxon>
        <taxon>Coriobacteriia</taxon>
        <taxon>Coriobacteriales</taxon>
        <taxon>Coriobacteriaceae</taxon>
        <taxon>Collinsella</taxon>
    </lineage>
</organism>
<feature type="compositionally biased region" description="Gly residues" evidence="1">
    <location>
        <begin position="73"/>
        <end position="83"/>
    </location>
</feature>